<dbReference type="InterPro" id="IPR000700">
    <property type="entry name" value="PAS-assoc_C"/>
</dbReference>
<keyword evidence="6" id="KW-0812">Transmembrane</keyword>
<evidence type="ECO:0000259" key="7">
    <source>
        <dbReference type="PROSITE" id="PS50109"/>
    </source>
</evidence>
<dbReference type="SMART" id="SM00086">
    <property type="entry name" value="PAC"/>
    <property type="match status" value="2"/>
</dbReference>
<feature type="domain" description="Histidine kinase" evidence="7">
    <location>
        <begin position="525"/>
        <end position="736"/>
    </location>
</feature>
<protein>
    <recommendedName>
        <fullName evidence="2">histidine kinase</fullName>
        <ecNumber evidence="2">2.7.13.3</ecNumber>
    </recommendedName>
</protein>
<evidence type="ECO:0000313" key="10">
    <source>
        <dbReference type="EMBL" id="WMW22509.1"/>
    </source>
</evidence>
<evidence type="ECO:0000256" key="1">
    <source>
        <dbReference type="ARBA" id="ARBA00000085"/>
    </source>
</evidence>
<keyword evidence="6" id="KW-0472">Membrane</keyword>
<dbReference type="Gene3D" id="3.30.450.40">
    <property type="match status" value="1"/>
</dbReference>
<accession>A0AA51UGK4</accession>
<keyword evidence="5" id="KW-0418">Kinase</keyword>
<dbReference type="PROSITE" id="PS50112">
    <property type="entry name" value="PAS"/>
    <property type="match status" value="2"/>
</dbReference>
<dbReference type="PANTHER" id="PTHR43304">
    <property type="entry name" value="PHYTOCHROME-LIKE PROTEIN CPH1"/>
    <property type="match status" value="1"/>
</dbReference>
<name>A0AA51UGK4_9EURY</name>
<evidence type="ECO:0000256" key="6">
    <source>
        <dbReference type="SAM" id="Phobius"/>
    </source>
</evidence>
<dbReference type="EMBL" id="CP133594">
    <property type="protein sequence ID" value="WMW22509.1"/>
    <property type="molecule type" value="Genomic_DNA"/>
</dbReference>
<dbReference type="InterPro" id="IPR052162">
    <property type="entry name" value="Sensor_kinase/Photoreceptor"/>
</dbReference>
<dbReference type="SUPFAM" id="SSF55781">
    <property type="entry name" value="GAF domain-like"/>
    <property type="match status" value="1"/>
</dbReference>
<dbReference type="SUPFAM" id="SSF47384">
    <property type="entry name" value="Homodimeric domain of signal transducing histidine kinase"/>
    <property type="match status" value="1"/>
</dbReference>
<dbReference type="GO" id="GO:0000155">
    <property type="term" value="F:phosphorelay sensor kinase activity"/>
    <property type="evidence" value="ECO:0007669"/>
    <property type="project" value="InterPro"/>
</dbReference>
<keyword evidence="11" id="KW-1185">Reference proteome</keyword>
<evidence type="ECO:0000259" key="9">
    <source>
        <dbReference type="PROSITE" id="PS50113"/>
    </source>
</evidence>
<dbReference type="SUPFAM" id="SSF55785">
    <property type="entry name" value="PYP-like sensor domain (PAS domain)"/>
    <property type="match status" value="2"/>
</dbReference>
<comment type="catalytic activity">
    <reaction evidence="1">
        <text>ATP + protein L-histidine = ADP + protein N-phospho-L-histidine.</text>
        <dbReference type="EC" id="2.7.13.3"/>
    </reaction>
</comment>
<dbReference type="PROSITE" id="PS50109">
    <property type="entry name" value="HIS_KIN"/>
    <property type="match status" value="1"/>
</dbReference>
<evidence type="ECO:0000256" key="2">
    <source>
        <dbReference type="ARBA" id="ARBA00012438"/>
    </source>
</evidence>
<feature type="domain" description="PAS" evidence="8">
    <location>
        <begin position="261"/>
        <end position="306"/>
    </location>
</feature>
<keyword evidence="3" id="KW-0597">Phosphoprotein</keyword>
<dbReference type="InterPro" id="IPR000014">
    <property type="entry name" value="PAS"/>
</dbReference>
<dbReference type="InterPro" id="IPR036890">
    <property type="entry name" value="HATPase_C_sf"/>
</dbReference>
<dbReference type="InterPro" id="IPR003661">
    <property type="entry name" value="HisK_dim/P_dom"/>
</dbReference>
<dbReference type="InterPro" id="IPR003594">
    <property type="entry name" value="HATPase_dom"/>
</dbReference>
<dbReference type="Gene3D" id="1.10.287.130">
    <property type="match status" value="1"/>
</dbReference>
<proteinExistence type="predicted"/>
<dbReference type="SMART" id="SM00387">
    <property type="entry name" value="HATPase_c"/>
    <property type="match status" value="1"/>
</dbReference>
<dbReference type="InterPro" id="IPR005467">
    <property type="entry name" value="His_kinase_dom"/>
</dbReference>
<dbReference type="SUPFAM" id="SSF55874">
    <property type="entry name" value="ATPase domain of HSP90 chaperone/DNA topoisomerase II/histidine kinase"/>
    <property type="match status" value="1"/>
</dbReference>
<dbReference type="KEGG" id="mmav:RE476_01440"/>
<dbReference type="SMART" id="SM00091">
    <property type="entry name" value="PAS"/>
    <property type="match status" value="2"/>
</dbReference>
<dbReference type="EC" id="2.7.13.3" evidence="2"/>
<feature type="domain" description="PAS" evidence="8">
    <location>
        <begin position="385"/>
        <end position="457"/>
    </location>
</feature>
<dbReference type="Pfam" id="PF00512">
    <property type="entry name" value="HisKA"/>
    <property type="match status" value="1"/>
</dbReference>
<dbReference type="PROSITE" id="PS50113">
    <property type="entry name" value="PAC"/>
    <property type="match status" value="2"/>
</dbReference>
<sequence>MKSEHTIKNMKITGVANTVFLLIVCILGFVLLAPFIISKDTSSIVISSVLIGFTFIAIIYASSHIEKKNIELETKITELDTKREELEYLVKRNAKIEVMISSLISMFITPKDIDGTIHEALQKTATLCDSEKSTLFLYKNNSNPYISHQWNKHQNQKSIFENAGFSNFPWIKEKLKKKEIIFISKDTKLRENADRERNSIFSGGLQSLLIIPVESNGESIGFISIENDNMADACFQEYSQTLKVVSELISMALNHRSFLKDIALFKNLINRSNDFIFVIDMEKNIIIDVNETACQELGYTRDEILSMEKHDIHSLFNDNFWENDLRNLFGNSYLEPNKILTRKDGSILHAEINVTFSTLNQYNYALAIVRDITKRRDIESILAKTKEVMQLALEGANLGTWDWNLKTNEVMYDERWAEMMGYDLADIEGNIESWRKLTYPDDLKIVQENINKHLQGKTPFLESEFRVRNSKGKWQWILARGKLTEWDKNNEPFRFTGTTMDLDERKRVEEELLRSNELKDLFTDIMRHDILNPAGNIKGYLELLYEMEDDPTKAKYVANIQKNNNKLIEMIETAAQFAKLESIDELNVARMDIKTILISVIEQFDQHLLEKNMEIELKVSDSCFAMLNPIVEEIFSNYISNAIKYSPENTRIFVDVIDSNYQWKVTVTDFGEGISDEAKPLVFDRFKRVNKTGVKGSGLGLAIVKKIAELLGGTVGVEDNPAGKGSIFWVRLKKCQNDSEIKN</sequence>
<dbReference type="InterPro" id="IPR036097">
    <property type="entry name" value="HisK_dim/P_sf"/>
</dbReference>
<feature type="transmembrane region" description="Helical" evidence="6">
    <location>
        <begin position="43"/>
        <end position="61"/>
    </location>
</feature>
<dbReference type="InterPro" id="IPR029016">
    <property type="entry name" value="GAF-like_dom_sf"/>
</dbReference>
<dbReference type="NCBIfam" id="TIGR00229">
    <property type="entry name" value="sensory_box"/>
    <property type="match status" value="2"/>
</dbReference>
<organism evidence="10 11">
    <name type="scientific">Methanolobus mangrovi</name>
    <dbReference type="NCBI Taxonomy" id="3072977"/>
    <lineage>
        <taxon>Archaea</taxon>
        <taxon>Methanobacteriati</taxon>
        <taxon>Methanobacteriota</taxon>
        <taxon>Stenosarchaea group</taxon>
        <taxon>Methanomicrobia</taxon>
        <taxon>Methanosarcinales</taxon>
        <taxon>Methanosarcinaceae</taxon>
        <taxon>Methanolobus</taxon>
    </lineage>
</organism>
<evidence type="ECO:0000256" key="5">
    <source>
        <dbReference type="ARBA" id="ARBA00022777"/>
    </source>
</evidence>
<dbReference type="CDD" id="cd00082">
    <property type="entry name" value="HisKA"/>
    <property type="match status" value="1"/>
</dbReference>
<dbReference type="Gene3D" id="3.30.565.10">
    <property type="entry name" value="Histidine kinase-like ATPase, C-terminal domain"/>
    <property type="match status" value="1"/>
</dbReference>
<dbReference type="PRINTS" id="PR00344">
    <property type="entry name" value="BCTRLSENSOR"/>
</dbReference>
<dbReference type="AlphaFoldDB" id="A0AA51UGK4"/>
<evidence type="ECO:0000313" key="11">
    <source>
        <dbReference type="Proteomes" id="UP001183006"/>
    </source>
</evidence>
<dbReference type="Pfam" id="PF02518">
    <property type="entry name" value="HATPase_c"/>
    <property type="match status" value="1"/>
</dbReference>
<dbReference type="CDD" id="cd00130">
    <property type="entry name" value="PAS"/>
    <property type="match status" value="2"/>
</dbReference>
<dbReference type="PANTHER" id="PTHR43304:SF1">
    <property type="entry name" value="PAC DOMAIN-CONTAINING PROTEIN"/>
    <property type="match status" value="1"/>
</dbReference>
<feature type="domain" description="PAC" evidence="9">
    <location>
        <begin position="461"/>
        <end position="514"/>
    </location>
</feature>
<dbReference type="Pfam" id="PF13426">
    <property type="entry name" value="PAS_9"/>
    <property type="match status" value="1"/>
</dbReference>
<evidence type="ECO:0000256" key="3">
    <source>
        <dbReference type="ARBA" id="ARBA00022553"/>
    </source>
</evidence>
<dbReference type="Pfam" id="PF08447">
    <property type="entry name" value="PAS_3"/>
    <property type="match status" value="1"/>
</dbReference>
<dbReference type="SMART" id="SM00388">
    <property type="entry name" value="HisKA"/>
    <property type="match status" value="1"/>
</dbReference>
<dbReference type="Gene3D" id="3.30.450.20">
    <property type="entry name" value="PAS domain"/>
    <property type="match status" value="2"/>
</dbReference>
<evidence type="ECO:0000256" key="4">
    <source>
        <dbReference type="ARBA" id="ARBA00022679"/>
    </source>
</evidence>
<dbReference type="RefSeq" id="WP_309308492.1">
    <property type="nucleotide sequence ID" value="NZ_CP133594.1"/>
</dbReference>
<dbReference type="InterPro" id="IPR013655">
    <property type="entry name" value="PAS_fold_3"/>
</dbReference>
<feature type="domain" description="PAC" evidence="9">
    <location>
        <begin position="334"/>
        <end position="384"/>
    </location>
</feature>
<keyword evidence="6" id="KW-1133">Transmembrane helix</keyword>
<dbReference type="GeneID" id="84228763"/>
<dbReference type="InterPro" id="IPR035965">
    <property type="entry name" value="PAS-like_dom_sf"/>
</dbReference>
<gene>
    <name evidence="10" type="ORF">RE476_01440</name>
</gene>
<dbReference type="Proteomes" id="UP001183006">
    <property type="component" value="Chromosome"/>
</dbReference>
<dbReference type="InterPro" id="IPR004358">
    <property type="entry name" value="Sig_transdc_His_kin-like_C"/>
</dbReference>
<dbReference type="InterPro" id="IPR001610">
    <property type="entry name" value="PAC"/>
</dbReference>
<feature type="transmembrane region" description="Helical" evidence="6">
    <location>
        <begin position="12"/>
        <end position="37"/>
    </location>
</feature>
<reference evidence="10" key="1">
    <citation type="submission" date="2023-08" db="EMBL/GenBank/DDBJ databases">
        <title>Methanolobus mangrovi sp. nov. and Methanolobus sediminis sp. nov, two novel methylotrophic methanogens isolated from mangrove sediments in China.</title>
        <authorList>
            <person name="Zhou J."/>
        </authorList>
    </citation>
    <scope>NUCLEOTIDE SEQUENCE</scope>
    <source>
        <strain evidence="10">FTZ2</strain>
    </source>
</reference>
<keyword evidence="4" id="KW-0808">Transferase</keyword>
<evidence type="ECO:0000259" key="8">
    <source>
        <dbReference type="PROSITE" id="PS50112"/>
    </source>
</evidence>